<dbReference type="Pfam" id="PF01177">
    <property type="entry name" value="Asp_Glu_race"/>
    <property type="match status" value="1"/>
</dbReference>
<feature type="binding site" evidence="7">
    <location>
        <begin position="73"/>
        <end position="74"/>
    </location>
    <ligand>
        <name>substrate</name>
    </ligand>
</feature>
<proteinExistence type="inferred from homology"/>
<comment type="function">
    <text evidence="7">Provides the (R)-glutamate required for cell wall biosynthesis.</text>
</comment>
<comment type="similarity">
    <text evidence="7">Belongs to the aspartate/glutamate racemases family.</text>
</comment>
<dbReference type="KEGG" id="fes:HER31_16870"/>
<dbReference type="InterPro" id="IPR015942">
    <property type="entry name" value="Asp/Glu/hydantoin_racemase"/>
</dbReference>
<organism evidence="8 9">
    <name type="scientific">Ferrimonas lipolytica</name>
    <dbReference type="NCBI Taxonomy" id="2724191"/>
    <lineage>
        <taxon>Bacteria</taxon>
        <taxon>Pseudomonadati</taxon>
        <taxon>Pseudomonadota</taxon>
        <taxon>Gammaproteobacteria</taxon>
        <taxon>Alteromonadales</taxon>
        <taxon>Ferrimonadaceae</taxon>
        <taxon>Ferrimonas</taxon>
    </lineage>
</organism>
<dbReference type="EC" id="5.1.1.3" evidence="2 7"/>
<comment type="catalytic activity">
    <reaction evidence="1 7">
        <text>L-glutamate = D-glutamate</text>
        <dbReference type="Rhea" id="RHEA:12813"/>
        <dbReference type="ChEBI" id="CHEBI:29985"/>
        <dbReference type="ChEBI" id="CHEBI:29986"/>
        <dbReference type="EC" id="5.1.1.3"/>
    </reaction>
</comment>
<dbReference type="SUPFAM" id="SSF53681">
    <property type="entry name" value="Aspartate/glutamate racemase"/>
    <property type="match status" value="2"/>
</dbReference>
<dbReference type="Gene3D" id="3.40.50.1860">
    <property type="match status" value="2"/>
</dbReference>
<keyword evidence="9" id="KW-1185">Reference proteome</keyword>
<evidence type="ECO:0000256" key="6">
    <source>
        <dbReference type="ARBA" id="ARBA00023316"/>
    </source>
</evidence>
<dbReference type="GO" id="GO:0008881">
    <property type="term" value="F:glutamate racemase activity"/>
    <property type="evidence" value="ECO:0007669"/>
    <property type="project" value="UniProtKB-UniRule"/>
</dbReference>
<dbReference type="PROSITE" id="PS00924">
    <property type="entry name" value="ASP_GLU_RACEMASE_2"/>
    <property type="match status" value="1"/>
</dbReference>
<dbReference type="PANTHER" id="PTHR21198:SF2">
    <property type="entry name" value="GLUTAMATE RACEMASE"/>
    <property type="match status" value="1"/>
</dbReference>
<gene>
    <name evidence="7" type="primary">murI</name>
    <name evidence="8" type="ORF">HER31_16870</name>
</gene>
<feature type="binding site" evidence="7">
    <location>
        <begin position="185"/>
        <end position="186"/>
    </location>
    <ligand>
        <name>substrate</name>
    </ligand>
</feature>
<feature type="active site" description="Proton donor/acceptor" evidence="7">
    <location>
        <position position="184"/>
    </location>
</feature>
<dbReference type="FunFam" id="3.40.50.1860:FF:000001">
    <property type="entry name" value="Glutamate racemase"/>
    <property type="match status" value="1"/>
</dbReference>
<dbReference type="EMBL" id="CP051180">
    <property type="protein sequence ID" value="QIZ78428.1"/>
    <property type="molecule type" value="Genomic_DNA"/>
</dbReference>
<dbReference type="InterPro" id="IPR004391">
    <property type="entry name" value="Glu_race"/>
</dbReference>
<dbReference type="PANTHER" id="PTHR21198">
    <property type="entry name" value="GLUTAMATE RACEMASE"/>
    <property type="match status" value="1"/>
</dbReference>
<dbReference type="GO" id="GO:0008360">
    <property type="term" value="P:regulation of cell shape"/>
    <property type="evidence" value="ECO:0007669"/>
    <property type="project" value="UniProtKB-KW"/>
</dbReference>
<dbReference type="Proteomes" id="UP000501602">
    <property type="component" value="Chromosome"/>
</dbReference>
<reference evidence="8 9" key="1">
    <citation type="submission" date="2020-04" db="EMBL/GenBank/DDBJ databases">
        <title>Ferrimonas sp. S7 isolated from sea water.</title>
        <authorList>
            <person name="Bae S.S."/>
            <person name="Baek K."/>
        </authorList>
    </citation>
    <scope>NUCLEOTIDE SEQUENCE [LARGE SCALE GENOMIC DNA]</scope>
    <source>
        <strain evidence="8 9">S7</strain>
    </source>
</reference>
<keyword evidence="3 7" id="KW-0133">Cell shape</keyword>
<dbReference type="GO" id="GO:0009252">
    <property type="term" value="P:peptidoglycan biosynthetic process"/>
    <property type="evidence" value="ECO:0007669"/>
    <property type="project" value="UniProtKB-UniRule"/>
</dbReference>
<keyword evidence="5 7" id="KW-0413">Isomerase</keyword>
<feature type="binding site" evidence="7">
    <location>
        <begin position="40"/>
        <end position="41"/>
    </location>
    <ligand>
        <name>substrate</name>
    </ligand>
</feature>
<dbReference type="InterPro" id="IPR018187">
    <property type="entry name" value="Asp/Glu_racemase_AS_1"/>
</dbReference>
<dbReference type="AlphaFoldDB" id="A0A6H1UHX4"/>
<dbReference type="HAMAP" id="MF_00258">
    <property type="entry name" value="Glu_racemase"/>
    <property type="match status" value="1"/>
</dbReference>
<dbReference type="PROSITE" id="PS00923">
    <property type="entry name" value="ASP_GLU_RACEMASE_1"/>
    <property type="match status" value="1"/>
</dbReference>
<feature type="binding site" evidence="7">
    <location>
        <begin position="8"/>
        <end position="9"/>
    </location>
    <ligand>
        <name>substrate</name>
    </ligand>
</feature>
<dbReference type="GO" id="GO:0071555">
    <property type="term" value="P:cell wall organization"/>
    <property type="evidence" value="ECO:0007669"/>
    <property type="project" value="UniProtKB-KW"/>
</dbReference>
<evidence type="ECO:0000256" key="7">
    <source>
        <dbReference type="HAMAP-Rule" id="MF_00258"/>
    </source>
</evidence>
<evidence type="ECO:0000256" key="5">
    <source>
        <dbReference type="ARBA" id="ARBA00023235"/>
    </source>
</evidence>
<evidence type="ECO:0000256" key="1">
    <source>
        <dbReference type="ARBA" id="ARBA00001602"/>
    </source>
</evidence>
<protein>
    <recommendedName>
        <fullName evidence="2 7">Glutamate racemase</fullName>
        <ecNumber evidence="2 7">5.1.1.3</ecNumber>
    </recommendedName>
</protein>
<dbReference type="UniPathway" id="UPA00219"/>
<keyword evidence="4 7" id="KW-0573">Peptidoglycan synthesis</keyword>
<feature type="active site" description="Proton donor/acceptor" evidence="7">
    <location>
        <position position="72"/>
    </location>
</feature>
<evidence type="ECO:0000313" key="9">
    <source>
        <dbReference type="Proteomes" id="UP000501602"/>
    </source>
</evidence>
<dbReference type="InterPro" id="IPR033134">
    <property type="entry name" value="Asp/Glu_racemase_AS_2"/>
</dbReference>
<evidence type="ECO:0000256" key="2">
    <source>
        <dbReference type="ARBA" id="ARBA00013090"/>
    </source>
</evidence>
<keyword evidence="6 7" id="KW-0961">Cell wall biogenesis/degradation</keyword>
<name>A0A6H1UHX4_9GAMM</name>
<evidence type="ECO:0000256" key="3">
    <source>
        <dbReference type="ARBA" id="ARBA00022960"/>
    </source>
</evidence>
<dbReference type="RefSeq" id="WP_168662387.1">
    <property type="nucleotide sequence ID" value="NZ_CP051180.1"/>
</dbReference>
<dbReference type="NCBIfam" id="TIGR00067">
    <property type="entry name" value="glut_race"/>
    <property type="match status" value="1"/>
</dbReference>
<accession>A0A6H1UHX4</accession>
<sequence length="262" mass="28333">MASILLFDSGIGGLTIYKHIAKQFPDAAIHYLADNARFPYGELIEHDLTCGCVTLIDKFVQQQAVGLVVVACNSASTIALDSLRAALTVPVVGVVPAIKPAAQTTQNNVIGLLATPGTVQRRYTDELITTFAADKEVIRIGSSRLVQLAEDKLSGLEVPLQSLQQILQPFIKADAVPDTVILGCTHFPLLAEELHNVLGDRVALIDSGAAVARRVEHQLEQHQINLHNNDNNGFFYTGSAPNRTLLQVVTKLGFQQCRLFSG</sequence>
<evidence type="ECO:0000256" key="4">
    <source>
        <dbReference type="ARBA" id="ARBA00022984"/>
    </source>
</evidence>
<evidence type="ECO:0000313" key="8">
    <source>
        <dbReference type="EMBL" id="QIZ78428.1"/>
    </source>
</evidence>
<dbReference type="InterPro" id="IPR001920">
    <property type="entry name" value="Asp/Glu_race"/>
</dbReference>
<comment type="pathway">
    <text evidence="7">Cell wall biogenesis; peptidoglycan biosynthesis.</text>
</comment>